<proteinExistence type="predicted"/>
<name>A0A9D1WT70_9FIRM</name>
<evidence type="ECO:0000313" key="3">
    <source>
        <dbReference type="Proteomes" id="UP000886800"/>
    </source>
</evidence>
<keyword evidence="1" id="KW-0812">Transmembrane</keyword>
<organism evidence="2 3">
    <name type="scientific">Candidatus Anaerotruncus excrementipullorum</name>
    <dbReference type="NCBI Taxonomy" id="2838465"/>
    <lineage>
        <taxon>Bacteria</taxon>
        <taxon>Bacillati</taxon>
        <taxon>Bacillota</taxon>
        <taxon>Clostridia</taxon>
        <taxon>Eubacteriales</taxon>
        <taxon>Oscillospiraceae</taxon>
        <taxon>Anaerotruncus</taxon>
    </lineage>
</organism>
<protein>
    <submittedName>
        <fullName evidence="2">DUF1294 domain-containing protein</fullName>
    </submittedName>
</protein>
<feature type="transmembrane region" description="Helical" evidence="1">
    <location>
        <begin position="6"/>
        <end position="27"/>
    </location>
</feature>
<keyword evidence="1" id="KW-0472">Membrane</keyword>
<dbReference type="Pfam" id="PF06961">
    <property type="entry name" value="DUF1294"/>
    <property type="match status" value="1"/>
</dbReference>
<comment type="caution">
    <text evidence="2">The sequence shown here is derived from an EMBL/GenBank/DDBJ whole genome shotgun (WGS) entry which is preliminary data.</text>
</comment>
<accession>A0A9D1WT70</accession>
<evidence type="ECO:0000256" key="1">
    <source>
        <dbReference type="SAM" id="Phobius"/>
    </source>
</evidence>
<reference evidence="2" key="2">
    <citation type="submission" date="2021-04" db="EMBL/GenBank/DDBJ databases">
        <authorList>
            <person name="Gilroy R."/>
        </authorList>
    </citation>
    <scope>NUCLEOTIDE SEQUENCE</scope>
    <source>
        <strain evidence="2">CHK188-5543</strain>
    </source>
</reference>
<gene>
    <name evidence="2" type="ORF">H9736_09105</name>
</gene>
<dbReference type="Proteomes" id="UP000886800">
    <property type="component" value="Unassembled WGS sequence"/>
</dbReference>
<feature type="transmembrane region" description="Helical" evidence="1">
    <location>
        <begin position="64"/>
        <end position="86"/>
    </location>
</feature>
<dbReference type="AlphaFoldDB" id="A0A9D1WT70"/>
<dbReference type="InterPro" id="IPR010718">
    <property type="entry name" value="DUF1294"/>
</dbReference>
<sequence length="93" mass="10752">MEKLLWILLAAVNLGGFLVCGWDKLAAKRGWRRVRERTLFLWAGLWGGPGVLAGMYLFRHKTRHLSFVIGVPLLIVASYGGLWLLWQLWERVF</sequence>
<feature type="transmembrane region" description="Helical" evidence="1">
    <location>
        <begin position="39"/>
        <end position="58"/>
    </location>
</feature>
<reference evidence="2" key="1">
    <citation type="journal article" date="2021" name="PeerJ">
        <title>Extensive microbial diversity within the chicken gut microbiome revealed by metagenomics and culture.</title>
        <authorList>
            <person name="Gilroy R."/>
            <person name="Ravi A."/>
            <person name="Getino M."/>
            <person name="Pursley I."/>
            <person name="Horton D.L."/>
            <person name="Alikhan N.F."/>
            <person name="Baker D."/>
            <person name="Gharbi K."/>
            <person name="Hall N."/>
            <person name="Watson M."/>
            <person name="Adriaenssens E.M."/>
            <person name="Foster-Nyarko E."/>
            <person name="Jarju S."/>
            <person name="Secka A."/>
            <person name="Antonio M."/>
            <person name="Oren A."/>
            <person name="Chaudhuri R.R."/>
            <person name="La Ragione R."/>
            <person name="Hildebrand F."/>
            <person name="Pallen M.J."/>
        </authorList>
    </citation>
    <scope>NUCLEOTIDE SEQUENCE</scope>
    <source>
        <strain evidence="2">CHK188-5543</strain>
    </source>
</reference>
<evidence type="ECO:0000313" key="2">
    <source>
        <dbReference type="EMBL" id="HIX66391.1"/>
    </source>
</evidence>
<dbReference type="EMBL" id="DXES01000192">
    <property type="protein sequence ID" value="HIX66391.1"/>
    <property type="molecule type" value="Genomic_DNA"/>
</dbReference>
<keyword evidence="1" id="KW-1133">Transmembrane helix</keyword>